<protein>
    <submittedName>
        <fullName evidence="3">Uncharacterized protein</fullName>
    </submittedName>
</protein>
<name>A0ABT5FDX6_9GAMM</name>
<evidence type="ECO:0000313" key="4">
    <source>
        <dbReference type="Proteomes" id="UP001528411"/>
    </source>
</evidence>
<organism evidence="3 4">
    <name type="scientific">Psychrosphaera algicola</name>
    <dbReference type="NCBI Taxonomy" id="3023714"/>
    <lineage>
        <taxon>Bacteria</taxon>
        <taxon>Pseudomonadati</taxon>
        <taxon>Pseudomonadota</taxon>
        <taxon>Gammaproteobacteria</taxon>
        <taxon>Alteromonadales</taxon>
        <taxon>Pseudoalteromonadaceae</taxon>
        <taxon>Psychrosphaera</taxon>
    </lineage>
</organism>
<keyword evidence="2" id="KW-1133">Transmembrane helix</keyword>
<sequence length="59" mass="6586">MSELQIVIYCLIISVILPFVAKVPLAHAMRQVGSGNIRGYDNEEPRSQQKSFQVLARVA</sequence>
<keyword evidence="2" id="KW-0472">Membrane</keyword>
<evidence type="ECO:0000313" key="3">
    <source>
        <dbReference type="EMBL" id="MDC2889142.1"/>
    </source>
</evidence>
<keyword evidence="2" id="KW-0812">Transmembrane</keyword>
<dbReference type="Proteomes" id="UP001528411">
    <property type="component" value="Unassembled WGS sequence"/>
</dbReference>
<gene>
    <name evidence="3" type="ORF">PN838_10670</name>
</gene>
<keyword evidence="4" id="KW-1185">Reference proteome</keyword>
<dbReference type="RefSeq" id="WP_272180642.1">
    <property type="nucleotide sequence ID" value="NZ_JAQOMS010000002.1"/>
</dbReference>
<evidence type="ECO:0000256" key="2">
    <source>
        <dbReference type="SAM" id="Phobius"/>
    </source>
</evidence>
<proteinExistence type="predicted"/>
<feature type="region of interest" description="Disordered" evidence="1">
    <location>
        <begin position="37"/>
        <end position="59"/>
    </location>
</feature>
<evidence type="ECO:0000256" key="1">
    <source>
        <dbReference type="SAM" id="MobiDB-lite"/>
    </source>
</evidence>
<comment type="caution">
    <text evidence="3">The sequence shown here is derived from an EMBL/GenBank/DDBJ whole genome shotgun (WGS) entry which is preliminary data.</text>
</comment>
<feature type="transmembrane region" description="Helical" evidence="2">
    <location>
        <begin position="6"/>
        <end position="25"/>
    </location>
</feature>
<accession>A0ABT5FDX6</accession>
<reference evidence="3 4" key="1">
    <citation type="submission" date="2023-01" db="EMBL/GenBank/DDBJ databases">
        <title>Psychrosphaera sp. nov., isolated from marine algae.</title>
        <authorList>
            <person name="Bayburt H."/>
            <person name="Choi B.J."/>
            <person name="Kim J.M."/>
            <person name="Choi D.G."/>
            <person name="Jeon C.O."/>
        </authorList>
    </citation>
    <scope>NUCLEOTIDE SEQUENCE [LARGE SCALE GENOMIC DNA]</scope>
    <source>
        <strain evidence="3 4">G1-22</strain>
    </source>
</reference>
<dbReference type="EMBL" id="JAQOMS010000002">
    <property type="protein sequence ID" value="MDC2889142.1"/>
    <property type="molecule type" value="Genomic_DNA"/>
</dbReference>